<feature type="compositionally biased region" description="Low complexity" evidence="1">
    <location>
        <begin position="68"/>
        <end position="81"/>
    </location>
</feature>
<keyword evidence="3" id="KW-1185">Reference proteome</keyword>
<sequence>MSAREGLEWRKGTRKCHVGGGELYGDSRNPQGFVAAAEQGGERGSREPSNFGFGTGTNRRNQDEKKTGALGRLAGALGGQARRSRPGRGTGRARAAWRRGTASRALGGRWRPPAWRGRRAGLERRGAAGSRRLDAGRRGGGGGLRLGAGGGGRSRQVGSGR</sequence>
<dbReference type="Proteomes" id="UP000823388">
    <property type="component" value="Chromosome 5K"/>
</dbReference>
<protein>
    <submittedName>
        <fullName evidence="2">Uncharacterized protein</fullName>
    </submittedName>
</protein>
<evidence type="ECO:0000313" key="2">
    <source>
        <dbReference type="EMBL" id="KAG2598006.1"/>
    </source>
</evidence>
<evidence type="ECO:0000256" key="1">
    <source>
        <dbReference type="SAM" id="MobiDB-lite"/>
    </source>
</evidence>
<evidence type="ECO:0000313" key="3">
    <source>
        <dbReference type="Proteomes" id="UP000823388"/>
    </source>
</evidence>
<gene>
    <name evidence="2" type="ORF">PVAP13_5KG309821</name>
</gene>
<feature type="compositionally biased region" description="Low complexity" evidence="1">
    <location>
        <begin position="92"/>
        <end position="115"/>
    </location>
</feature>
<dbReference type="AlphaFoldDB" id="A0A8T0SNW1"/>
<feature type="compositionally biased region" description="Basic and acidic residues" evidence="1">
    <location>
        <begin position="1"/>
        <end position="11"/>
    </location>
</feature>
<name>A0A8T0SNW1_PANVG</name>
<organism evidence="2 3">
    <name type="scientific">Panicum virgatum</name>
    <name type="common">Blackwell switchgrass</name>
    <dbReference type="NCBI Taxonomy" id="38727"/>
    <lineage>
        <taxon>Eukaryota</taxon>
        <taxon>Viridiplantae</taxon>
        <taxon>Streptophyta</taxon>
        <taxon>Embryophyta</taxon>
        <taxon>Tracheophyta</taxon>
        <taxon>Spermatophyta</taxon>
        <taxon>Magnoliopsida</taxon>
        <taxon>Liliopsida</taxon>
        <taxon>Poales</taxon>
        <taxon>Poaceae</taxon>
        <taxon>PACMAD clade</taxon>
        <taxon>Panicoideae</taxon>
        <taxon>Panicodae</taxon>
        <taxon>Paniceae</taxon>
        <taxon>Panicinae</taxon>
        <taxon>Panicum</taxon>
        <taxon>Panicum sect. Hiantes</taxon>
    </lineage>
</organism>
<accession>A0A8T0SNW1</accession>
<feature type="compositionally biased region" description="Gly residues" evidence="1">
    <location>
        <begin position="138"/>
        <end position="161"/>
    </location>
</feature>
<comment type="caution">
    <text evidence="2">The sequence shown here is derived from an EMBL/GenBank/DDBJ whole genome shotgun (WGS) entry which is preliminary data.</text>
</comment>
<proteinExistence type="predicted"/>
<dbReference type="EMBL" id="CM029045">
    <property type="protein sequence ID" value="KAG2598006.1"/>
    <property type="molecule type" value="Genomic_DNA"/>
</dbReference>
<reference evidence="2" key="1">
    <citation type="submission" date="2020-05" db="EMBL/GenBank/DDBJ databases">
        <title>WGS assembly of Panicum virgatum.</title>
        <authorList>
            <person name="Lovell J.T."/>
            <person name="Jenkins J."/>
            <person name="Shu S."/>
            <person name="Juenger T.E."/>
            <person name="Schmutz J."/>
        </authorList>
    </citation>
    <scope>NUCLEOTIDE SEQUENCE</scope>
    <source>
        <strain evidence="2">AP13</strain>
    </source>
</reference>
<feature type="region of interest" description="Disordered" evidence="1">
    <location>
        <begin position="1"/>
        <end position="161"/>
    </location>
</feature>
<feature type="compositionally biased region" description="Basic and acidic residues" evidence="1">
    <location>
        <begin position="120"/>
        <end position="137"/>
    </location>
</feature>